<evidence type="ECO:0000256" key="4">
    <source>
        <dbReference type="ARBA" id="ARBA00022777"/>
    </source>
</evidence>
<evidence type="ECO:0000256" key="3">
    <source>
        <dbReference type="ARBA" id="ARBA00022741"/>
    </source>
</evidence>
<dbReference type="InterPro" id="IPR000719">
    <property type="entry name" value="Prot_kinase_dom"/>
</dbReference>
<keyword evidence="5" id="KW-0067">ATP-binding</keyword>
<dbReference type="Pfam" id="PF00069">
    <property type="entry name" value="Pkinase"/>
    <property type="match status" value="1"/>
</dbReference>
<dbReference type="InterPro" id="IPR011009">
    <property type="entry name" value="Kinase-like_dom_sf"/>
</dbReference>
<evidence type="ECO:0000313" key="7">
    <source>
        <dbReference type="EMBL" id="CAE8733515.1"/>
    </source>
</evidence>
<dbReference type="PROSITE" id="PS50011">
    <property type="entry name" value="PROTEIN_KINASE_DOM"/>
    <property type="match status" value="1"/>
</dbReference>
<evidence type="ECO:0000313" key="8">
    <source>
        <dbReference type="Proteomes" id="UP000626109"/>
    </source>
</evidence>
<feature type="domain" description="Protein kinase" evidence="6">
    <location>
        <begin position="1"/>
        <end position="84"/>
    </location>
</feature>
<keyword evidence="4" id="KW-0418">Kinase</keyword>
<dbReference type="GO" id="GO:0005524">
    <property type="term" value="F:ATP binding"/>
    <property type="evidence" value="ECO:0007669"/>
    <property type="project" value="UniProtKB-KW"/>
</dbReference>
<dbReference type="Proteomes" id="UP000626109">
    <property type="component" value="Unassembled WGS sequence"/>
</dbReference>
<sequence>MIRGEGHNESLDMWEMGVLLYEMVIGKSPFGAKSQEATCRLILTVDLRFPQGVDPEAEDLVRNLCKLKPEARLTAAQAKKHAFVQKFHGRPTEPIGESQ</sequence>
<proteinExistence type="predicted"/>
<dbReference type="PANTHER" id="PTHR24350">
    <property type="entry name" value="SERINE/THREONINE-PROTEIN KINASE IAL-RELATED"/>
    <property type="match status" value="1"/>
</dbReference>
<reference evidence="7" key="1">
    <citation type="submission" date="2021-02" db="EMBL/GenBank/DDBJ databases">
        <authorList>
            <person name="Dougan E. K."/>
            <person name="Rhodes N."/>
            <person name="Thang M."/>
            <person name="Chan C."/>
        </authorList>
    </citation>
    <scope>NUCLEOTIDE SEQUENCE</scope>
</reference>
<dbReference type="GO" id="GO:0004674">
    <property type="term" value="F:protein serine/threonine kinase activity"/>
    <property type="evidence" value="ECO:0007669"/>
    <property type="project" value="UniProtKB-KW"/>
</dbReference>
<keyword evidence="3" id="KW-0547">Nucleotide-binding</keyword>
<dbReference type="Gene3D" id="1.10.510.10">
    <property type="entry name" value="Transferase(Phosphotransferase) domain 1"/>
    <property type="match status" value="1"/>
</dbReference>
<comment type="caution">
    <text evidence="7">The sequence shown here is derived from an EMBL/GenBank/DDBJ whole genome shotgun (WGS) entry which is preliminary data.</text>
</comment>
<accession>A0A813LGL9</accession>
<feature type="non-terminal residue" evidence="7">
    <location>
        <position position="99"/>
    </location>
</feature>
<keyword evidence="1" id="KW-0723">Serine/threonine-protein kinase</keyword>
<dbReference type="EMBL" id="CAJNNW010036351">
    <property type="protein sequence ID" value="CAE8733515.1"/>
    <property type="molecule type" value="Genomic_DNA"/>
</dbReference>
<gene>
    <name evidence="7" type="ORF">PGLA2088_LOCUS46871</name>
</gene>
<dbReference type="AlphaFoldDB" id="A0A813LGL9"/>
<evidence type="ECO:0000256" key="2">
    <source>
        <dbReference type="ARBA" id="ARBA00022679"/>
    </source>
</evidence>
<organism evidence="7 8">
    <name type="scientific">Polarella glacialis</name>
    <name type="common">Dinoflagellate</name>
    <dbReference type="NCBI Taxonomy" id="89957"/>
    <lineage>
        <taxon>Eukaryota</taxon>
        <taxon>Sar</taxon>
        <taxon>Alveolata</taxon>
        <taxon>Dinophyceae</taxon>
        <taxon>Suessiales</taxon>
        <taxon>Suessiaceae</taxon>
        <taxon>Polarella</taxon>
    </lineage>
</organism>
<name>A0A813LGL9_POLGL</name>
<evidence type="ECO:0000259" key="6">
    <source>
        <dbReference type="PROSITE" id="PS50011"/>
    </source>
</evidence>
<dbReference type="InterPro" id="IPR030616">
    <property type="entry name" value="Aur-like"/>
</dbReference>
<keyword evidence="2" id="KW-0808">Transferase</keyword>
<dbReference type="SUPFAM" id="SSF56112">
    <property type="entry name" value="Protein kinase-like (PK-like)"/>
    <property type="match status" value="1"/>
</dbReference>
<evidence type="ECO:0000256" key="1">
    <source>
        <dbReference type="ARBA" id="ARBA00022527"/>
    </source>
</evidence>
<evidence type="ECO:0000256" key="5">
    <source>
        <dbReference type="ARBA" id="ARBA00022840"/>
    </source>
</evidence>
<protein>
    <recommendedName>
        <fullName evidence="6">Protein kinase domain-containing protein</fullName>
    </recommendedName>
</protein>